<dbReference type="CDD" id="cd03786">
    <property type="entry name" value="GTB_UDP-GlcNAc_2-Epimerase"/>
    <property type="match status" value="1"/>
</dbReference>
<name>A0A484IA66_9ARCH</name>
<keyword evidence="2" id="KW-0413">Isomerase</keyword>
<organism evidence="2 3">
    <name type="scientific">Candidatus Nitrosocosmicus franklandianus</name>
    <dbReference type="NCBI Taxonomy" id="1798806"/>
    <lineage>
        <taxon>Archaea</taxon>
        <taxon>Nitrososphaerota</taxon>
        <taxon>Nitrososphaeria</taxon>
        <taxon>Nitrososphaerales</taxon>
        <taxon>Nitrososphaeraceae</taxon>
        <taxon>Candidatus Nitrosocosmicus</taxon>
    </lineage>
</organism>
<proteinExistence type="predicted"/>
<sequence length="344" mass="39117">MKLVTIAGTRPEIIKLAYLVPLLNTHFDHKFVYTGQHFSPNMSDIFIDELNVKPDYDLQSNTSDIPIIRDKLFSLLRDLNPDYVVVYGDTNSSMAAALAARDINSKIIHVEAGVRDFDLHVPEEPLRIQIDEMSDYLFSPSNFCTTVLSYENTRGKIFTTGNLVVDVCKDLSKIANSRKISDSMPKEYLLLTLHRPENVDNQQNLKLLMNHISSTDYPVMFPVHPRTRKNLENFNIQVPSNVTIMNPLGYMDFLALMSNSKLILTDSGGIQEESITIKKPCITLRHTSARWETILLKANILFPPDREDNLHEVIKAMINAKINKNPYGENVAQKIVEILKTELT</sequence>
<protein>
    <submittedName>
        <fullName evidence="2">UDP-N-acetylglucosamine 2-epimerase</fullName>
        <ecNumber evidence="2">5.1.3.14</ecNumber>
    </submittedName>
</protein>
<dbReference type="InterPro" id="IPR003331">
    <property type="entry name" value="UDP_GlcNAc_Epimerase_2_dom"/>
</dbReference>
<evidence type="ECO:0000313" key="2">
    <source>
        <dbReference type="EMBL" id="VFJ13107.1"/>
    </source>
</evidence>
<dbReference type="InterPro" id="IPR029767">
    <property type="entry name" value="WecB-like"/>
</dbReference>
<dbReference type="PANTHER" id="PTHR43174">
    <property type="entry name" value="UDP-N-ACETYLGLUCOSAMINE 2-EPIMERASE"/>
    <property type="match status" value="1"/>
</dbReference>
<dbReference type="Pfam" id="PF02350">
    <property type="entry name" value="Epimerase_2"/>
    <property type="match status" value="1"/>
</dbReference>
<reference evidence="2 3" key="1">
    <citation type="submission" date="2019-02" db="EMBL/GenBank/DDBJ databases">
        <authorList>
            <person name="Lehtovirta-Morley E L."/>
        </authorList>
    </citation>
    <scope>NUCLEOTIDE SEQUENCE [LARGE SCALE GENOMIC DNA]</scope>
    <source>
        <strain evidence="2">NFRAN1</strain>
    </source>
</reference>
<dbReference type="SUPFAM" id="SSF53756">
    <property type="entry name" value="UDP-Glycosyltransferase/glycogen phosphorylase"/>
    <property type="match status" value="1"/>
</dbReference>
<dbReference type="PANTHER" id="PTHR43174:SF1">
    <property type="entry name" value="UDP-N-ACETYLGLUCOSAMINE 2-EPIMERASE"/>
    <property type="match status" value="1"/>
</dbReference>
<dbReference type="RefSeq" id="WP_134483071.1">
    <property type="nucleotide sequence ID" value="NZ_LR216287.1"/>
</dbReference>
<dbReference type="OrthoDB" id="7018at2157"/>
<dbReference type="Proteomes" id="UP000294299">
    <property type="component" value="Chromosome NFRAN"/>
</dbReference>
<accession>A0A484IA66</accession>
<dbReference type="Gene3D" id="3.40.50.2000">
    <property type="entry name" value="Glycogen Phosphorylase B"/>
    <property type="match status" value="2"/>
</dbReference>
<gene>
    <name evidence="2" type="primary">wecB</name>
    <name evidence="2" type="ORF">NFRAN_0785</name>
</gene>
<dbReference type="EC" id="5.1.3.14" evidence="2"/>
<dbReference type="EMBL" id="LR216287">
    <property type="protein sequence ID" value="VFJ13107.1"/>
    <property type="molecule type" value="Genomic_DNA"/>
</dbReference>
<feature type="domain" description="UDP-N-acetylglucosamine 2-epimerase" evidence="1">
    <location>
        <begin position="25"/>
        <end position="340"/>
    </location>
</feature>
<evidence type="ECO:0000313" key="3">
    <source>
        <dbReference type="Proteomes" id="UP000294299"/>
    </source>
</evidence>
<keyword evidence="3" id="KW-1185">Reference proteome</keyword>
<dbReference type="NCBIfam" id="TIGR00236">
    <property type="entry name" value="wecB"/>
    <property type="match status" value="1"/>
</dbReference>
<evidence type="ECO:0000259" key="1">
    <source>
        <dbReference type="Pfam" id="PF02350"/>
    </source>
</evidence>
<dbReference type="KEGG" id="nfn:NFRAN_0785"/>
<dbReference type="GeneID" id="39420277"/>
<dbReference type="AlphaFoldDB" id="A0A484IA66"/>
<dbReference type="GO" id="GO:0008761">
    <property type="term" value="F:UDP-N-acetylglucosamine 2-epimerase activity"/>
    <property type="evidence" value="ECO:0007669"/>
    <property type="project" value="UniProtKB-EC"/>
</dbReference>